<proteinExistence type="predicted"/>
<organism evidence="2 3">
    <name type="scientific">Austropuccinia psidii MF-1</name>
    <dbReference type="NCBI Taxonomy" id="1389203"/>
    <lineage>
        <taxon>Eukaryota</taxon>
        <taxon>Fungi</taxon>
        <taxon>Dikarya</taxon>
        <taxon>Basidiomycota</taxon>
        <taxon>Pucciniomycotina</taxon>
        <taxon>Pucciniomycetes</taxon>
        <taxon>Pucciniales</taxon>
        <taxon>Sphaerophragmiaceae</taxon>
        <taxon>Austropuccinia</taxon>
    </lineage>
</organism>
<dbReference type="AlphaFoldDB" id="A0A9Q3FKZ1"/>
<feature type="region of interest" description="Disordered" evidence="1">
    <location>
        <begin position="81"/>
        <end position="156"/>
    </location>
</feature>
<gene>
    <name evidence="2" type="ORF">O181_078956</name>
</gene>
<keyword evidence="3" id="KW-1185">Reference proteome</keyword>
<dbReference type="Proteomes" id="UP000765509">
    <property type="component" value="Unassembled WGS sequence"/>
</dbReference>
<accession>A0A9Q3FKZ1</accession>
<evidence type="ECO:0000313" key="3">
    <source>
        <dbReference type="Proteomes" id="UP000765509"/>
    </source>
</evidence>
<reference evidence="2" key="1">
    <citation type="submission" date="2021-03" db="EMBL/GenBank/DDBJ databases">
        <title>Draft genome sequence of rust myrtle Austropuccinia psidii MF-1, a brazilian biotype.</title>
        <authorList>
            <person name="Quecine M.C."/>
            <person name="Pachon D.M.R."/>
            <person name="Bonatelli M.L."/>
            <person name="Correr F.H."/>
            <person name="Franceschini L.M."/>
            <person name="Leite T.F."/>
            <person name="Margarido G.R.A."/>
            <person name="Almeida C.A."/>
            <person name="Ferrarezi J.A."/>
            <person name="Labate C.A."/>
        </authorList>
    </citation>
    <scope>NUCLEOTIDE SEQUENCE</scope>
    <source>
        <strain evidence="2">MF-1</strain>
    </source>
</reference>
<protein>
    <submittedName>
        <fullName evidence="2">Uncharacterized protein</fullName>
    </submittedName>
</protein>
<sequence>MHRVDEEIEKSSTNEGKQSQAHICIESETSKPTAFGRVPKGLPIDFFDPEWFNNSSLAQKTSCANIMSIAFLPDKLQSIRGKQHPEKKLGDKQFSQKYWEEETQDYDLSHKPAGEDDEDHESSSHSENFDSDSSLDSENSLSQDNDYEEEKLMKMK</sequence>
<feature type="compositionally biased region" description="Polar residues" evidence="1">
    <location>
        <begin position="11"/>
        <end position="21"/>
    </location>
</feature>
<comment type="caution">
    <text evidence="2">The sequence shown here is derived from an EMBL/GenBank/DDBJ whole genome shotgun (WGS) entry which is preliminary data.</text>
</comment>
<name>A0A9Q3FKZ1_9BASI</name>
<evidence type="ECO:0000256" key="1">
    <source>
        <dbReference type="SAM" id="MobiDB-lite"/>
    </source>
</evidence>
<dbReference type="OrthoDB" id="2506837at2759"/>
<evidence type="ECO:0000313" key="2">
    <source>
        <dbReference type="EMBL" id="MBW0539241.1"/>
    </source>
</evidence>
<dbReference type="EMBL" id="AVOT02043831">
    <property type="protein sequence ID" value="MBW0539241.1"/>
    <property type="molecule type" value="Genomic_DNA"/>
</dbReference>
<feature type="region of interest" description="Disordered" evidence="1">
    <location>
        <begin position="1"/>
        <end position="23"/>
    </location>
</feature>